<keyword evidence="2" id="KW-0963">Cytoplasm</keyword>
<evidence type="ECO:0000313" key="4">
    <source>
        <dbReference type="Proteomes" id="UP001061302"/>
    </source>
</evidence>
<dbReference type="Pfam" id="PF13500">
    <property type="entry name" value="AAA_26"/>
    <property type="match status" value="1"/>
</dbReference>
<feature type="binding site" evidence="2">
    <location>
        <position position="17"/>
    </location>
    <ligand>
        <name>Mg(2+)</name>
        <dbReference type="ChEBI" id="CHEBI:18420"/>
    </ligand>
</feature>
<comment type="similarity">
    <text evidence="2">Belongs to the dethiobiotin synthetase family.</text>
</comment>
<dbReference type="GO" id="GO:0004141">
    <property type="term" value="F:dethiobiotin synthase activity"/>
    <property type="evidence" value="ECO:0007669"/>
    <property type="project" value="UniProtKB-EC"/>
</dbReference>
<feature type="binding site" evidence="2">
    <location>
        <position position="55"/>
    </location>
    <ligand>
        <name>ATP</name>
        <dbReference type="ChEBI" id="CHEBI:30616"/>
    </ligand>
</feature>
<dbReference type="NCBIfam" id="TIGR00347">
    <property type="entry name" value="bioD"/>
    <property type="match status" value="1"/>
</dbReference>
<keyword evidence="1 2" id="KW-0093">Biotin biosynthesis</keyword>
<evidence type="ECO:0000256" key="2">
    <source>
        <dbReference type="HAMAP-Rule" id="MF_00336"/>
    </source>
</evidence>
<keyword evidence="2" id="KW-0460">Magnesium</keyword>
<comment type="cofactor">
    <cofactor evidence="2">
        <name>Mg(2+)</name>
        <dbReference type="ChEBI" id="CHEBI:18420"/>
    </cofactor>
</comment>
<dbReference type="Gene3D" id="3.40.50.300">
    <property type="entry name" value="P-loop containing nucleotide triphosphate hydrolases"/>
    <property type="match status" value="1"/>
</dbReference>
<comment type="caution">
    <text evidence="2">Lacks conserved residue(s) required for the propagation of feature annotation.</text>
</comment>
<dbReference type="Proteomes" id="UP001061302">
    <property type="component" value="Chromosome"/>
</dbReference>
<feature type="binding site" evidence="2">
    <location>
        <position position="42"/>
    </location>
    <ligand>
        <name>substrate</name>
    </ligand>
</feature>
<dbReference type="SUPFAM" id="SSF52540">
    <property type="entry name" value="P-loop containing nucleoside triphosphate hydrolases"/>
    <property type="match status" value="1"/>
</dbReference>
<dbReference type="CDD" id="cd03109">
    <property type="entry name" value="DTBS"/>
    <property type="match status" value="1"/>
</dbReference>
<dbReference type="RefSeq" id="WP_263126185.1">
    <property type="nucleotide sequence ID" value="NZ_CP106753.1"/>
</dbReference>
<organism evidence="3 4">
    <name type="scientific">Chitiniphilus purpureus</name>
    <dbReference type="NCBI Taxonomy" id="2981137"/>
    <lineage>
        <taxon>Bacteria</taxon>
        <taxon>Pseudomonadati</taxon>
        <taxon>Pseudomonadota</taxon>
        <taxon>Betaproteobacteria</taxon>
        <taxon>Neisseriales</taxon>
        <taxon>Chitinibacteraceae</taxon>
        <taxon>Chitiniphilus</taxon>
    </lineage>
</organism>
<feature type="binding site" evidence="2">
    <location>
        <position position="55"/>
    </location>
    <ligand>
        <name>Mg(2+)</name>
        <dbReference type="ChEBI" id="CHEBI:18420"/>
    </ligand>
</feature>
<comment type="function">
    <text evidence="2">Catalyzes a mechanistically unusual reaction, the ATP-dependent insertion of CO2 between the N7 and N8 nitrogen atoms of 7,8-diaminopelargonic acid (DAPA, also called 7,8-diammoniononanoate) to form a ureido ring.</text>
</comment>
<keyword evidence="2 3" id="KW-0436">Ligase</keyword>
<evidence type="ECO:0000256" key="1">
    <source>
        <dbReference type="ARBA" id="ARBA00022756"/>
    </source>
</evidence>
<sequence>MHRRYFVTGTDTEVGKTVATCQLLRAFAAHGLKAVAMKPVASGCEWRDGVLYSEDVAAHAAAASVGAPLAWTSPYRFAPPIAPHIAAAEAGVQIDPAHLHACADHLAGLADIVLVEGAGGWYAPLTDTLSMADLAARLDCAVLLVVGMRLGCINHARLSMEAILSRGLPVAGWLANRIDPQMARYDENLALLRRMLPAPLLAEIAHSSVAERGSLPASAVLTLLP</sequence>
<dbReference type="EC" id="6.3.3.3" evidence="2"/>
<dbReference type="PANTHER" id="PTHR43210">
    <property type="entry name" value="DETHIOBIOTIN SYNTHETASE"/>
    <property type="match status" value="1"/>
</dbReference>
<keyword evidence="4" id="KW-1185">Reference proteome</keyword>
<feature type="binding site" evidence="2">
    <location>
        <begin position="176"/>
        <end position="177"/>
    </location>
    <ligand>
        <name>ATP</name>
        <dbReference type="ChEBI" id="CHEBI:30616"/>
    </ligand>
</feature>
<dbReference type="HAMAP" id="MF_00336">
    <property type="entry name" value="BioD"/>
    <property type="match status" value="1"/>
</dbReference>
<dbReference type="InterPro" id="IPR004472">
    <property type="entry name" value="DTB_synth_BioD"/>
</dbReference>
<feature type="binding site" evidence="2">
    <location>
        <begin position="116"/>
        <end position="119"/>
    </location>
    <ligand>
        <name>ATP</name>
        <dbReference type="ChEBI" id="CHEBI:30616"/>
    </ligand>
</feature>
<dbReference type="PIRSF" id="PIRSF006755">
    <property type="entry name" value="DTB_synth"/>
    <property type="match status" value="1"/>
</dbReference>
<accession>A0ABY6DQX7</accession>
<feature type="binding site" evidence="2">
    <location>
        <position position="116"/>
    </location>
    <ligand>
        <name>Mg(2+)</name>
        <dbReference type="ChEBI" id="CHEBI:18420"/>
    </ligand>
</feature>
<comment type="subunit">
    <text evidence="2">Homodimer.</text>
</comment>
<keyword evidence="2" id="KW-0547">Nucleotide-binding</keyword>
<protein>
    <recommendedName>
        <fullName evidence="2">ATP-dependent dethiobiotin synthetase BioD</fullName>
        <ecNumber evidence="2">6.3.3.3</ecNumber>
    </recommendedName>
    <alternativeName>
        <fullName evidence="2">DTB synthetase</fullName>
        <shortName evidence="2">DTBS</shortName>
    </alternativeName>
    <alternativeName>
        <fullName evidence="2">Dethiobiotin synthase</fullName>
    </alternativeName>
</protein>
<comment type="subcellular location">
    <subcellularLocation>
        <location evidence="2">Cytoplasm</location>
    </subcellularLocation>
</comment>
<keyword evidence="2" id="KW-0479">Metal-binding</keyword>
<dbReference type="PANTHER" id="PTHR43210:SF5">
    <property type="entry name" value="DETHIOBIOTIN SYNTHETASE"/>
    <property type="match status" value="1"/>
</dbReference>
<keyword evidence="2" id="KW-0067">ATP-binding</keyword>
<evidence type="ECO:0000313" key="3">
    <source>
        <dbReference type="EMBL" id="UXY16785.1"/>
    </source>
</evidence>
<comment type="pathway">
    <text evidence="2">Cofactor biosynthesis; biotin biosynthesis; biotin from 7,8-diaminononanoate: step 1/2.</text>
</comment>
<comment type="catalytic activity">
    <reaction evidence="2">
        <text>(7R,8S)-7,8-diammoniononanoate + CO2 + ATP = (4R,5S)-dethiobiotin + ADP + phosphate + 3 H(+)</text>
        <dbReference type="Rhea" id="RHEA:15805"/>
        <dbReference type="ChEBI" id="CHEBI:15378"/>
        <dbReference type="ChEBI" id="CHEBI:16526"/>
        <dbReference type="ChEBI" id="CHEBI:30616"/>
        <dbReference type="ChEBI" id="CHEBI:43474"/>
        <dbReference type="ChEBI" id="CHEBI:149469"/>
        <dbReference type="ChEBI" id="CHEBI:149473"/>
        <dbReference type="ChEBI" id="CHEBI:456216"/>
        <dbReference type="EC" id="6.3.3.3"/>
    </reaction>
</comment>
<dbReference type="InterPro" id="IPR027417">
    <property type="entry name" value="P-loop_NTPase"/>
</dbReference>
<proteinExistence type="inferred from homology"/>
<name>A0ABY6DQX7_9NEIS</name>
<feature type="binding site" evidence="2">
    <location>
        <begin position="13"/>
        <end position="18"/>
    </location>
    <ligand>
        <name>ATP</name>
        <dbReference type="ChEBI" id="CHEBI:30616"/>
    </ligand>
</feature>
<dbReference type="EMBL" id="CP106753">
    <property type="protein sequence ID" value="UXY16785.1"/>
    <property type="molecule type" value="Genomic_DNA"/>
</dbReference>
<feature type="active site" evidence="2">
    <location>
        <position position="38"/>
    </location>
</feature>
<reference evidence="3" key="1">
    <citation type="submission" date="2022-10" db="EMBL/GenBank/DDBJ databases">
        <title>Chitiniphilus purpureus sp. nov., a novel chitin-degrading bacterium isolated from crawfish pond sediment.</title>
        <authorList>
            <person name="Li K."/>
        </authorList>
    </citation>
    <scope>NUCLEOTIDE SEQUENCE</scope>
    <source>
        <strain evidence="3">CD1</strain>
    </source>
</reference>
<gene>
    <name evidence="2 3" type="primary">bioD</name>
    <name evidence="3" type="ORF">N8I74_07115</name>
</gene>